<evidence type="ECO:0000313" key="3">
    <source>
        <dbReference type="Proteomes" id="UP000178912"/>
    </source>
</evidence>
<accession>A0A1E1KVW9</accession>
<name>A0A1E1KVW9_9HELO</name>
<dbReference type="EMBL" id="FJUX01000055">
    <property type="protein sequence ID" value="CZT02283.1"/>
    <property type="molecule type" value="Genomic_DNA"/>
</dbReference>
<feature type="signal peptide" evidence="1">
    <location>
        <begin position="1"/>
        <end position="21"/>
    </location>
</feature>
<sequence length="95" mass="11105">MWRPRCFFTSLSLYFVNYELSFLVILEIEGLNNRNHTTQAPLTFNSCNLGRLRIRPTIMIAGVRELFQDKQNAEIIKTISGSEEPMKIKERRPNS</sequence>
<feature type="chain" id="PRO_5009446549" evidence="1">
    <location>
        <begin position="22"/>
        <end position="95"/>
    </location>
</feature>
<proteinExistence type="predicted"/>
<keyword evidence="3" id="KW-1185">Reference proteome</keyword>
<keyword evidence="1" id="KW-0732">Signal</keyword>
<organism evidence="2 3">
    <name type="scientific">Rhynchosporium agropyri</name>
    <dbReference type="NCBI Taxonomy" id="914238"/>
    <lineage>
        <taxon>Eukaryota</taxon>
        <taxon>Fungi</taxon>
        <taxon>Dikarya</taxon>
        <taxon>Ascomycota</taxon>
        <taxon>Pezizomycotina</taxon>
        <taxon>Leotiomycetes</taxon>
        <taxon>Helotiales</taxon>
        <taxon>Ploettnerulaceae</taxon>
        <taxon>Rhynchosporium</taxon>
    </lineage>
</organism>
<gene>
    <name evidence="2" type="ORF">RAG0_09515</name>
</gene>
<dbReference type="AlphaFoldDB" id="A0A1E1KVW9"/>
<dbReference type="Proteomes" id="UP000178912">
    <property type="component" value="Unassembled WGS sequence"/>
</dbReference>
<evidence type="ECO:0000313" key="2">
    <source>
        <dbReference type="EMBL" id="CZT02283.1"/>
    </source>
</evidence>
<evidence type="ECO:0000256" key="1">
    <source>
        <dbReference type="SAM" id="SignalP"/>
    </source>
</evidence>
<reference evidence="3" key="1">
    <citation type="submission" date="2016-03" db="EMBL/GenBank/DDBJ databases">
        <authorList>
            <person name="Guldener U."/>
        </authorList>
    </citation>
    <scope>NUCLEOTIDE SEQUENCE [LARGE SCALE GENOMIC DNA]</scope>
    <source>
        <strain evidence="3">04CH-RAC-A.6.1</strain>
    </source>
</reference>
<protein>
    <submittedName>
        <fullName evidence="2">Uncharacterized protein</fullName>
    </submittedName>
</protein>